<dbReference type="InterPro" id="IPR000980">
    <property type="entry name" value="SH2"/>
</dbReference>
<feature type="region of interest" description="Disordered" evidence="3">
    <location>
        <begin position="374"/>
        <end position="416"/>
    </location>
</feature>
<dbReference type="Pfam" id="PF07647">
    <property type="entry name" value="SAM_2"/>
    <property type="match status" value="1"/>
</dbReference>
<dbReference type="SUPFAM" id="SSF50729">
    <property type="entry name" value="PH domain-like"/>
    <property type="match status" value="1"/>
</dbReference>
<dbReference type="Gene3D" id="3.30.505.10">
    <property type="entry name" value="SH2 domain"/>
    <property type="match status" value="1"/>
</dbReference>
<dbReference type="Gene3D" id="1.10.150.50">
    <property type="entry name" value="Transcription Factor, Ets-1"/>
    <property type="match status" value="1"/>
</dbReference>
<evidence type="ECO:0000256" key="3">
    <source>
        <dbReference type="SAM" id="MobiDB-lite"/>
    </source>
</evidence>
<evidence type="ECO:0000259" key="5">
    <source>
        <dbReference type="PROSITE" id="PS50003"/>
    </source>
</evidence>
<evidence type="ECO:0000259" key="4">
    <source>
        <dbReference type="PROSITE" id="PS50001"/>
    </source>
</evidence>
<accession>A0AAV7K403</accession>
<feature type="domain" description="SAM" evidence="6">
    <location>
        <begin position="8"/>
        <end position="72"/>
    </location>
</feature>
<dbReference type="EMBL" id="JAKMXF010000166">
    <property type="protein sequence ID" value="KAI6655896.1"/>
    <property type="molecule type" value="Genomic_DNA"/>
</dbReference>
<dbReference type="PANTHER" id="PTHR15126:SF4">
    <property type="entry name" value="SH3 DOMAIN-BINDING PROTEIN 2"/>
    <property type="match status" value="1"/>
</dbReference>
<dbReference type="InterPro" id="IPR001849">
    <property type="entry name" value="PH_domain"/>
</dbReference>
<evidence type="ECO:0000256" key="2">
    <source>
        <dbReference type="PROSITE-ProRule" id="PRU00191"/>
    </source>
</evidence>
<keyword evidence="1 2" id="KW-0727">SH2 domain</keyword>
<dbReference type="AlphaFoldDB" id="A0AAV7K403"/>
<evidence type="ECO:0000256" key="1">
    <source>
        <dbReference type="ARBA" id="ARBA00022999"/>
    </source>
</evidence>
<dbReference type="PANTHER" id="PTHR15126">
    <property type="entry name" value="SH3-BINDING"/>
    <property type="match status" value="1"/>
</dbReference>
<gene>
    <name evidence="7" type="ORF">LOD99_1630</name>
</gene>
<dbReference type="CDD" id="cd00173">
    <property type="entry name" value="SH2"/>
    <property type="match status" value="1"/>
</dbReference>
<dbReference type="SUPFAM" id="SSF55550">
    <property type="entry name" value="SH2 domain"/>
    <property type="match status" value="1"/>
</dbReference>
<dbReference type="InterPro" id="IPR013761">
    <property type="entry name" value="SAM/pointed_sf"/>
</dbReference>
<dbReference type="GO" id="GO:0017124">
    <property type="term" value="F:SH3 domain binding"/>
    <property type="evidence" value="ECO:0007669"/>
    <property type="project" value="TreeGrafter"/>
</dbReference>
<evidence type="ECO:0000259" key="6">
    <source>
        <dbReference type="PROSITE" id="PS50105"/>
    </source>
</evidence>
<dbReference type="SMART" id="SM00233">
    <property type="entry name" value="PH"/>
    <property type="match status" value="1"/>
</dbReference>
<dbReference type="SMART" id="SM00454">
    <property type="entry name" value="SAM"/>
    <property type="match status" value="1"/>
</dbReference>
<feature type="compositionally biased region" description="Polar residues" evidence="3">
    <location>
        <begin position="87"/>
        <end position="98"/>
    </location>
</feature>
<dbReference type="PROSITE" id="PS50105">
    <property type="entry name" value="SAM_DOMAIN"/>
    <property type="match status" value="1"/>
</dbReference>
<dbReference type="Pfam" id="PF00017">
    <property type="entry name" value="SH2"/>
    <property type="match status" value="1"/>
</dbReference>
<comment type="caution">
    <text evidence="7">The sequence shown here is derived from an EMBL/GenBank/DDBJ whole genome shotgun (WGS) entry which is preliminary data.</text>
</comment>
<protein>
    <submittedName>
        <fullName evidence="7">SH3 domain-binding protein 2-like</fullName>
    </submittedName>
</protein>
<organism evidence="7 8">
    <name type="scientific">Oopsacas minuta</name>
    <dbReference type="NCBI Taxonomy" id="111878"/>
    <lineage>
        <taxon>Eukaryota</taxon>
        <taxon>Metazoa</taxon>
        <taxon>Porifera</taxon>
        <taxon>Hexactinellida</taxon>
        <taxon>Hexasterophora</taxon>
        <taxon>Lyssacinosida</taxon>
        <taxon>Leucopsacidae</taxon>
        <taxon>Oopsacas</taxon>
    </lineage>
</organism>
<dbReference type="InterPro" id="IPR011993">
    <property type="entry name" value="PH-like_dom_sf"/>
</dbReference>
<dbReference type="Gene3D" id="2.30.29.30">
    <property type="entry name" value="Pleckstrin-homology domain (PH domain)/Phosphotyrosine-binding domain (PTB)"/>
    <property type="match status" value="1"/>
</dbReference>
<feature type="domain" description="SH2" evidence="4">
    <location>
        <begin position="499"/>
        <end position="603"/>
    </location>
</feature>
<dbReference type="SUPFAM" id="SSF47769">
    <property type="entry name" value="SAM/Pointed domain"/>
    <property type="match status" value="1"/>
</dbReference>
<name>A0AAV7K403_9METZ</name>
<keyword evidence="8" id="KW-1185">Reference proteome</keyword>
<sequence>MDENWENWTSGQVVDWLTKMNLGHLAESFYDLKITGDHLAKIDDEFLKTYLKVSSQSERTKILENLTYLPNMNNMNGAHKNFVTGPKSPTESEYSTITGKRPPPKPNTDLEAQALINSPDNAHSGWIIKQGGRIRTWRRRYMVLHIGCLYYFENEKSQKQKGSLSLPGYVLTEYHDFKDYPNCCIKLAHKNPNKRVYYVCTSSQREKEKWIECIQKELDLYKEENLLGQAVYGAMHEEPNGIGKSLSFNEGLSDEDYDNDDDISPIALASRGSNSKISESQTRANSAKLLKMDKSSFNNLPLPQHSNTMKSKISLSSSHSNTLPYTTTITSPLLPSTHNSLNSFPNGHGHLSLDGPDVTEDDYLVLTPGSCLPSNDYTQRELPTVPERLPSPSTRPLPTLPPVERSVDSMPSSRSMDNISFDRRISALFIKNNSQGPFTDVPPKTDPKSYVDVENEVEDFSQLSKTFVNTINIGNTALPASHTLSSTYEVQCVENDSGAYISPLVEVLPDGCIQSEFTREKSEFVLASINHDGMYLIRKSSEENISMVLTVWCRDKCKHYKIFKHEKGYCLHRGSYFSSLEELIRQYRVSSLPRSNYILKVPYNICSSKSRVT</sequence>
<evidence type="ECO:0000313" key="8">
    <source>
        <dbReference type="Proteomes" id="UP001165289"/>
    </source>
</evidence>
<dbReference type="InterPro" id="IPR036860">
    <property type="entry name" value="SH2_dom_sf"/>
</dbReference>
<reference evidence="7 8" key="1">
    <citation type="journal article" date="2023" name="BMC Biol.">
        <title>The compact genome of the sponge Oopsacas minuta (Hexactinellida) is lacking key metazoan core genes.</title>
        <authorList>
            <person name="Santini S."/>
            <person name="Schenkelaars Q."/>
            <person name="Jourda C."/>
            <person name="Duchesne M."/>
            <person name="Belahbib H."/>
            <person name="Rocher C."/>
            <person name="Selva M."/>
            <person name="Riesgo A."/>
            <person name="Vervoort M."/>
            <person name="Leys S.P."/>
            <person name="Kodjabachian L."/>
            <person name="Le Bivic A."/>
            <person name="Borchiellini C."/>
            <person name="Claverie J.M."/>
            <person name="Renard E."/>
        </authorList>
    </citation>
    <scope>NUCLEOTIDE SEQUENCE [LARGE SCALE GENOMIC DNA]</scope>
    <source>
        <strain evidence="7">SPO-2</strain>
    </source>
</reference>
<feature type="region of interest" description="Disordered" evidence="3">
    <location>
        <begin position="84"/>
        <end position="107"/>
    </location>
</feature>
<dbReference type="InterPro" id="IPR035848">
    <property type="entry name" value="SH3BP2"/>
</dbReference>
<dbReference type="InterPro" id="IPR001660">
    <property type="entry name" value="SAM"/>
</dbReference>
<dbReference type="Proteomes" id="UP001165289">
    <property type="component" value="Unassembled WGS sequence"/>
</dbReference>
<dbReference type="PROSITE" id="PS50003">
    <property type="entry name" value="PH_DOMAIN"/>
    <property type="match status" value="1"/>
</dbReference>
<dbReference type="GO" id="GO:0007165">
    <property type="term" value="P:signal transduction"/>
    <property type="evidence" value="ECO:0007669"/>
    <property type="project" value="InterPro"/>
</dbReference>
<dbReference type="Pfam" id="PF00169">
    <property type="entry name" value="PH"/>
    <property type="match status" value="1"/>
</dbReference>
<proteinExistence type="predicted"/>
<evidence type="ECO:0000313" key="7">
    <source>
        <dbReference type="EMBL" id="KAI6655896.1"/>
    </source>
</evidence>
<dbReference type="FunFam" id="2.30.29.30:FF:000286">
    <property type="entry name" value="PH-protein kinase domain containing protein"/>
    <property type="match status" value="1"/>
</dbReference>
<feature type="domain" description="PH" evidence="5">
    <location>
        <begin position="120"/>
        <end position="219"/>
    </location>
</feature>
<dbReference type="PROSITE" id="PS50001">
    <property type="entry name" value="SH2"/>
    <property type="match status" value="1"/>
</dbReference>
<dbReference type="SMART" id="SM00252">
    <property type="entry name" value="SH2"/>
    <property type="match status" value="1"/>
</dbReference>